<organism evidence="7">
    <name type="scientific">Harpegnathos saltator</name>
    <name type="common">Jerdon's jumping ant</name>
    <dbReference type="NCBI Taxonomy" id="610380"/>
    <lineage>
        <taxon>Eukaryota</taxon>
        <taxon>Metazoa</taxon>
        <taxon>Ecdysozoa</taxon>
        <taxon>Arthropoda</taxon>
        <taxon>Hexapoda</taxon>
        <taxon>Insecta</taxon>
        <taxon>Pterygota</taxon>
        <taxon>Neoptera</taxon>
        <taxon>Endopterygota</taxon>
        <taxon>Hymenoptera</taxon>
        <taxon>Apocrita</taxon>
        <taxon>Aculeata</taxon>
        <taxon>Formicoidea</taxon>
        <taxon>Formicidae</taxon>
        <taxon>Ponerinae</taxon>
        <taxon>Ponerini</taxon>
        <taxon>Harpegnathos</taxon>
    </lineage>
</organism>
<dbReference type="InterPro" id="IPR027417">
    <property type="entry name" value="P-loop_NTPase"/>
</dbReference>
<dbReference type="EMBL" id="GL445712">
    <property type="protein sequence ID" value="EFN89176.1"/>
    <property type="molecule type" value="Genomic_DNA"/>
</dbReference>
<dbReference type="InParanoid" id="E2B541"/>
<evidence type="ECO:0000259" key="5">
    <source>
        <dbReference type="PROSITE" id="PS00028"/>
    </source>
</evidence>
<evidence type="ECO:0000256" key="1">
    <source>
        <dbReference type="ARBA" id="ARBA00005842"/>
    </source>
</evidence>
<dbReference type="OMA" id="DTCQRTI"/>
<dbReference type="PROSITE" id="PS00028">
    <property type="entry name" value="ZINC_FINGER_C2H2_1"/>
    <property type="match status" value="1"/>
</dbReference>
<dbReference type="PANTHER" id="PTHR11088">
    <property type="entry name" value="TRNA DIMETHYLALLYLTRANSFERASE"/>
    <property type="match status" value="1"/>
</dbReference>
<dbReference type="AlphaFoldDB" id="E2B541"/>
<sequence>MPKARETQERICLHCRSPDYTKGIFQSIGFKEFHAYLTLPEEERASEKGEKLLKQGIEDLKLVTRRYAKKQDQWVMNRLIRRDDRQVPVVYPLDCTDVSNWNSCILEPSVAIISAIMRGEKPEQRPLLSEDIEDQKYSDYNKMEYNYCEVCERVFVFKTQWDLHMKGSKHKRVLKKKQREAQKALECQATGTQETVLQTSS</sequence>
<dbReference type="InterPro" id="IPR013087">
    <property type="entry name" value="Znf_C2H2_type"/>
</dbReference>
<accession>E2B541</accession>
<proteinExistence type="inferred from homology"/>
<dbReference type="GO" id="GO:0005524">
    <property type="term" value="F:ATP binding"/>
    <property type="evidence" value="ECO:0007669"/>
    <property type="project" value="UniProtKB-KW"/>
</dbReference>
<evidence type="ECO:0000256" key="2">
    <source>
        <dbReference type="ARBA" id="ARBA00022679"/>
    </source>
</evidence>
<evidence type="ECO:0000256" key="4">
    <source>
        <dbReference type="ARBA" id="ARBA00022840"/>
    </source>
</evidence>
<dbReference type="InterPro" id="IPR036236">
    <property type="entry name" value="Znf_C2H2_sf"/>
</dbReference>
<dbReference type="SUPFAM" id="SSF57667">
    <property type="entry name" value="beta-beta-alpha zinc fingers"/>
    <property type="match status" value="1"/>
</dbReference>
<dbReference type="GO" id="GO:0052381">
    <property type="term" value="F:tRNA dimethylallyltransferase activity"/>
    <property type="evidence" value="ECO:0007669"/>
    <property type="project" value="TreeGrafter"/>
</dbReference>
<evidence type="ECO:0000313" key="7">
    <source>
        <dbReference type="Proteomes" id="UP000008237"/>
    </source>
</evidence>
<evidence type="ECO:0000313" key="6">
    <source>
        <dbReference type="EMBL" id="EFN89176.1"/>
    </source>
</evidence>
<gene>
    <name evidence="6" type="ORF">EAI_10149</name>
</gene>
<dbReference type="OrthoDB" id="775260at2759"/>
<keyword evidence="7" id="KW-1185">Reference proteome</keyword>
<protein>
    <submittedName>
        <fullName evidence="6">tRNA isopentenyltransferase, mitochondrial</fullName>
    </submittedName>
</protein>
<keyword evidence="2 6" id="KW-0808">Transferase</keyword>
<reference evidence="6 7" key="1">
    <citation type="journal article" date="2010" name="Science">
        <title>Genomic comparison of the ants Camponotus floridanus and Harpegnathos saltator.</title>
        <authorList>
            <person name="Bonasio R."/>
            <person name="Zhang G."/>
            <person name="Ye C."/>
            <person name="Mutti N.S."/>
            <person name="Fang X."/>
            <person name="Qin N."/>
            <person name="Donahue G."/>
            <person name="Yang P."/>
            <person name="Li Q."/>
            <person name="Li C."/>
            <person name="Zhang P."/>
            <person name="Huang Z."/>
            <person name="Berger S.L."/>
            <person name="Reinberg D."/>
            <person name="Wang J."/>
            <person name="Liebig J."/>
        </authorList>
    </citation>
    <scope>NUCLEOTIDE SEQUENCE [LARGE SCALE GENOMIC DNA]</scope>
    <source>
        <strain evidence="6 7">R22 G/1</strain>
    </source>
</reference>
<dbReference type="Gene3D" id="3.30.160.60">
    <property type="entry name" value="Classic Zinc Finger"/>
    <property type="match status" value="1"/>
</dbReference>
<dbReference type="Pfam" id="PF12874">
    <property type="entry name" value="zf-met"/>
    <property type="match status" value="1"/>
</dbReference>
<name>E2B541_HARSA</name>
<dbReference type="GO" id="GO:0005739">
    <property type="term" value="C:mitochondrion"/>
    <property type="evidence" value="ECO:0007669"/>
    <property type="project" value="TreeGrafter"/>
</dbReference>
<keyword evidence="3" id="KW-0547">Nucleotide-binding</keyword>
<keyword evidence="4" id="KW-0067">ATP-binding</keyword>
<dbReference type="InterPro" id="IPR039657">
    <property type="entry name" value="Dimethylallyltransferase"/>
</dbReference>
<dbReference type="STRING" id="610380.E2B541"/>
<feature type="domain" description="C2H2-type" evidence="5">
    <location>
        <begin position="148"/>
        <end position="170"/>
    </location>
</feature>
<dbReference type="GO" id="GO:0006400">
    <property type="term" value="P:tRNA modification"/>
    <property type="evidence" value="ECO:0007669"/>
    <property type="project" value="TreeGrafter"/>
</dbReference>
<dbReference type="Pfam" id="PF01715">
    <property type="entry name" value="IPPT"/>
    <property type="match status" value="1"/>
</dbReference>
<dbReference type="Proteomes" id="UP000008237">
    <property type="component" value="Unassembled WGS sequence"/>
</dbReference>
<dbReference type="Gene3D" id="3.40.50.300">
    <property type="entry name" value="P-loop containing nucleotide triphosphate hydrolases"/>
    <property type="match status" value="1"/>
</dbReference>
<evidence type="ECO:0000256" key="3">
    <source>
        <dbReference type="ARBA" id="ARBA00022741"/>
    </source>
</evidence>
<dbReference type="PANTHER" id="PTHR11088:SF89">
    <property type="entry name" value="TRNA DIMETHYLALLYLTRANSFERASE"/>
    <property type="match status" value="1"/>
</dbReference>
<comment type="similarity">
    <text evidence="1">Belongs to the IPP transferase family.</text>
</comment>